<evidence type="ECO:0000313" key="1">
    <source>
        <dbReference type="EMBL" id="JAH68151.1"/>
    </source>
</evidence>
<organism evidence="1">
    <name type="scientific">Anguilla anguilla</name>
    <name type="common">European freshwater eel</name>
    <name type="synonym">Muraena anguilla</name>
    <dbReference type="NCBI Taxonomy" id="7936"/>
    <lineage>
        <taxon>Eukaryota</taxon>
        <taxon>Metazoa</taxon>
        <taxon>Chordata</taxon>
        <taxon>Craniata</taxon>
        <taxon>Vertebrata</taxon>
        <taxon>Euteleostomi</taxon>
        <taxon>Actinopterygii</taxon>
        <taxon>Neopterygii</taxon>
        <taxon>Teleostei</taxon>
        <taxon>Anguilliformes</taxon>
        <taxon>Anguillidae</taxon>
        <taxon>Anguilla</taxon>
    </lineage>
</organism>
<dbReference type="AlphaFoldDB" id="A0A0E9UQW1"/>
<reference evidence="1" key="2">
    <citation type="journal article" date="2015" name="Fish Shellfish Immunol.">
        <title>Early steps in the European eel (Anguilla anguilla)-Vibrio vulnificus interaction in the gills: Role of the RtxA13 toxin.</title>
        <authorList>
            <person name="Callol A."/>
            <person name="Pajuelo D."/>
            <person name="Ebbesson L."/>
            <person name="Teles M."/>
            <person name="MacKenzie S."/>
            <person name="Amaro C."/>
        </authorList>
    </citation>
    <scope>NUCLEOTIDE SEQUENCE</scope>
</reference>
<protein>
    <submittedName>
        <fullName evidence="1">Uncharacterized protein</fullName>
    </submittedName>
</protein>
<proteinExistence type="predicted"/>
<reference evidence="1" key="1">
    <citation type="submission" date="2014-11" db="EMBL/GenBank/DDBJ databases">
        <authorList>
            <person name="Amaro Gonzalez C."/>
        </authorList>
    </citation>
    <scope>NUCLEOTIDE SEQUENCE</scope>
</reference>
<sequence length="29" mass="3383">MYTLNVIIYAIITVIRKEIQMLNLMGRDG</sequence>
<name>A0A0E9UQW1_ANGAN</name>
<dbReference type="EMBL" id="GBXM01040426">
    <property type="protein sequence ID" value="JAH68151.1"/>
    <property type="molecule type" value="Transcribed_RNA"/>
</dbReference>
<accession>A0A0E9UQW1</accession>